<proteinExistence type="inferred from homology"/>
<feature type="compositionally biased region" description="Basic residues" evidence="2">
    <location>
        <begin position="13"/>
        <end position="22"/>
    </location>
</feature>
<dbReference type="OMA" id="EEYGNDR"/>
<dbReference type="OrthoDB" id="6491672at2759"/>
<evidence type="ECO:0000256" key="1">
    <source>
        <dbReference type="ARBA" id="ARBA00007357"/>
    </source>
</evidence>
<dbReference type="InterPro" id="IPR000718">
    <property type="entry name" value="Peptidase_M13"/>
</dbReference>
<keyword evidence="3" id="KW-0812">Transmembrane</keyword>
<gene>
    <name evidence="5" type="ORF">HPB52_022604</name>
</gene>
<dbReference type="Pfam" id="PF05649">
    <property type="entry name" value="Peptidase_M13_N"/>
    <property type="match status" value="1"/>
</dbReference>
<dbReference type="PANTHER" id="PTHR11733:SF241">
    <property type="entry name" value="GH26575P-RELATED"/>
    <property type="match status" value="1"/>
</dbReference>
<evidence type="ECO:0000313" key="5">
    <source>
        <dbReference type="EMBL" id="KAH7957757.1"/>
    </source>
</evidence>
<dbReference type="PROSITE" id="PS51885">
    <property type="entry name" value="NEPRILYSIN"/>
    <property type="match status" value="1"/>
</dbReference>
<dbReference type="GO" id="GO:0005886">
    <property type="term" value="C:plasma membrane"/>
    <property type="evidence" value="ECO:0007669"/>
    <property type="project" value="TreeGrafter"/>
</dbReference>
<dbReference type="Gene3D" id="3.40.390.10">
    <property type="entry name" value="Collagenase (Catalytic Domain)"/>
    <property type="match status" value="1"/>
</dbReference>
<dbReference type="PANTHER" id="PTHR11733">
    <property type="entry name" value="ZINC METALLOPROTEASE FAMILY M13 NEPRILYSIN-RELATED"/>
    <property type="match status" value="1"/>
</dbReference>
<protein>
    <recommendedName>
        <fullName evidence="4">Peptidase M13 N-terminal domain-containing protein</fullName>
    </recommendedName>
</protein>
<accession>A0A9D4SXR1</accession>
<dbReference type="InterPro" id="IPR024079">
    <property type="entry name" value="MetalloPept_cat_dom_sf"/>
</dbReference>
<dbReference type="InterPro" id="IPR042089">
    <property type="entry name" value="Peptidase_M13_dom_2"/>
</dbReference>
<comment type="caution">
    <text evidence="5">The sequence shown here is derived from an EMBL/GenBank/DDBJ whole genome shotgun (WGS) entry which is preliminary data.</text>
</comment>
<dbReference type="AlphaFoldDB" id="A0A9D4SXR1"/>
<comment type="similarity">
    <text evidence="1">Belongs to the peptidase M13 family.</text>
</comment>
<organism evidence="5 6">
    <name type="scientific">Rhipicephalus sanguineus</name>
    <name type="common">Brown dog tick</name>
    <name type="synonym">Ixodes sanguineus</name>
    <dbReference type="NCBI Taxonomy" id="34632"/>
    <lineage>
        <taxon>Eukaryota</taxon>
        <taxon>Metazoa</taxon>
        <taxon>Ecdysozoa</taxon>
        <taxon>Arthropoda</taxon>
        <taxon>Chelicerata</taxon>
        <taxon>Arachnida</taxon>
        <taxon>Acari</taxon>
        <taxon>Parasitiformes</taxon>
        <taxon>Ixodida</taxon>
        <taxon>Ixodoidea</taxon>
        <taxon>Ixodidae</taxon>
        <taxon>Rhipicephalinae</taxon>
        <taxon>Rhipicephalus</taxon>
        <taxon>Rhipicephalus</taxon>
    </lineage>
</organism>
<dbReference type="SUPFAM" id="SSF55486">
    <property type="entry name" value="Metalloproteases ('zincins'), catalytic domain"/>
    <property type="match status" value="1"/>
</dbReference>
<sequence length="752" mass="83592">MDNGEKISDVPKSRKSGRRRKSSRDSHHKASDEAEHTDTEHTQDQISEQSRRTLDGRMDKSRLSQDVSHKSKRTKEKPQGEVRPVLQPNQDVVVQMTHATAATEPSDQRDLLSLVALFLAVTFAIVVVFVAVQSNLKRELCTTASCASFSKLLDDSVNASMNPCDSFGRFVCDGWRSKHMISVRESVFRSAIKATVESVSRTAIPDTNQNAVEQTAALFRSCYQSLVKADNGPAIDEVALVKAYLAEAGVVWPWVPSQPDVLETSVFLAFELGWPAVLDFRVKGTSAHSSTVIIEPSAGFTRLMALTEPRTSSELERKRYFDALVRHYGDGDVGNVTYSDVQDAELLMRKRLKDALLLQNWTMLHSNEMHPGASEWAAALARRNVTGALRFATRSPSFIGAFNELWEEYGNDRMHLYVSWCAVQYVSIFTSRDAMLAAVGGTRLPIWTSSPSICLMFTYGVVGDAVFMPYSAQVLKSGVRSEVAKLVFSVRKAFTERFEADPAFSSSTTMLTEWASVKGVFEAFDYPVGRDLRAPFLGYPDMTSSFVRNWRNASRLRYLADTNADVLGTVDAILNSQLYTIKKGVQDFVLMPFALTFPAYDAETSVAIKYGTLGAILSRASAEIALDYYGRQEAMKERLDESSECFAKDARTMSIAPRDNVMLEAVALEALLDAVQGAFDEKRQNREGLGGYSAVETFFLSWCLMKCASPPSERSADVDPCSAPLRHVRRFSETFGCQPETSLNPVRKCRVF</sequence>
<dbReference type="InterPro" id="IPR008753">
    <property type="entry name" value="Peptidase_M13_N"/>
</dbReference>
<evidence type="ECO:0000313" key="6">
    <source>
        <dbReference type="Proteomes" id="UP000821837"/>
    </source>
</evidence>
<keyword evidence="6" id="KW-1185">Reference proteome</keyword>
<feature type="region of interest" description="Disordered" evidence="2">
    <location>
        <begin position="1"/>
        <end position="86"/>
    </location>
</feature>
<evidence type="ECO:0000256" key="3">
    <source>
        <dbReference type="SAM" id="Phobius"/>
    </source>
</evidence>
<dbReference type="VEuPathDB" id="VectorBase:RSAN_056230"/>
<name>A0A9D4SXR1_RHISA</name>
<reference evidence="5" key="2">
    <citation type="submission" date="2021-09" db="EMBL/GenBank/DDBJ databases">
        <authorList>
            <person name="Jia N."/>
            <person name="Wang J."/>
            <person name="Shi W."/>
            <person name="Du L."/>
            <person name="Sun Y."/>
            <person name="Zhan W."/>
            <person name="Jiang J."/>
            <person name="Wang Q."/>
            <person name="Zhang B."/>
            <person name="Ji P."/>
            <person name="Sakyi L.B."/>
            <person name="Cui X."/>
            <person name="Yuan T."/>
            <person name="Jiang B."/>
            <person name="Yang W."/>
            <person name="Lam T.T.-Y."/>
            <person name="Chang Q."/>
            <person name="Ding S."/>
            <person name="Wang X."/>
            <person name="Zhu J."/>
            <person name="Ruan X."/>
            <person name="Zhao L."/>
            <person name="Wei J."/>
            <person name="Que T."/>
            <person name="Du C."/>
            <person name="Cheng J."/>
            <person name="Dai P."/>
            <person name="Han X."/>
            <person name="Huang E."/>
            <person name="Gao Y."/>
            <person name="Liu J."/>
            <person name="Shao H."/>
            <person name="Ye R."/>
            <person name="Li L."/>
            <person name="Wei W."/>
            <person name="Wang X."/>
            <person name="Wang C."/>
            <person name="Huo Q."/>
            <person name="Li W."/>
            <person name="Guo W."/>
            <person name="Chen H."/>
            <person name="Chen S."/>
            <person name="Zhou L."/>
            <person name="Zhou L."/>
            <person name="Ni X."/>
            <person name="Tian J."/>
            <person name="Zhou Y."/>
            <person name="Sheng Y."/>
            <person name="Liu T."/>
            <person name="Pan Y."/>
            <person name="Xia L."/>
            <person name="Li J."/>
            <person name="Zhao F."/>
            <person name="Cao W."/>
        </authorList>
    </citation>
    <scope>NUCLEOTIDE SEQUENCE</scope>
    <source>
        <strain evidence="5">Rsan-2018</strain>
        <tissue evidence="5">Larvae</tissue>
    </source>
</reference>
<keyword evidence="3" id="KW-1133">Transmembrane helix</keyword>
<feature type="compositionally biased region" description="Basic and acidic residues" evidence="2">
    <location>
        <begin position="23"/>
        <end position="69"/>
    </location>
</feature>
<dbReference type="EMBL" id="JABSTV010001250">
    <property type="protein sequence ID" value="KAH7957757.1"/>
    <property type="molecule type" value="Genomic_DNA"/>
</dbReference>
<feature type="compositionally biased region" description="Basic and acidic residues" evidence="2">
    <location>
        <begin position="1"/>
        <end position="12"/>
    </location>
</feature>
<reference evidence="5" key="1">
    <citation type="journal article" date="2020" name="Cell">
        <title>Large-Scale Comparative Analyses of Tick Genomes Elucidate Their Genetic Diversity and Vector Capacities.</title>
        <authorList>
            <consortium name="Tick Genome and Microbiome Consortium (TIGMIC)"/>
            <person name="Jia N."/>
            <person name="Wang J."/>
            <person name="Shi W."/>
            <person name="Du L."/>
            <person name="Sun Y."/>
            <person name="Zhan W."/>
            <person name="Jiang J.F."/>
            <person name="Wang Q."/>
            <person name="Zhang B."/>
            <person name="Ji P."/>
            <person name="Bell-Sakyi L."/>
            <person name="Cui X.M."/>
            <person name="Yuan T.T."/>
            <person name="Jiang B.G."/>
            <person name="Yang W.F."/>
            <person name="Lam T.T."/>
            <person name="Chang Q.C."/>
            <person name="Ding S.J."/>
            <person name="Wang X.J."/>
            <person name="Zhu J.G."/>
            <person name="Ruan X.D."/>
            <person name="Zhao L."/>
            <person name="Wei J.T."/>
            <person name="Ye R.Z."/>
            <person name="Que T.C."/>
            <person name="Du C.H."/>
            <person name="Zhou Y.H."/>
            <person name="Cheng J.X."/>
            <person name="Dai P.F."/>
            <person name="Guo W.B."/>
            <person name="Han X.H."/>
            <person name="Huang E.J."/>
            <person name="Li L.F."/>
            <person name="Wei W."/>
            <person name="Gao Y.C."/>
            <person name="Liu J.Z."/>
            <person name="Shao H.Z."/>
            <person name="Wang X."/>
            <person name="Wang C.C."/>
            <person name="Yang T.C."/>
            <person name="Huo Q.B."/>
            <person name="Li W."/>
            <person name="Chen H.Y."/>
            <person name="Chen S.E."/>
            <person name="Zhou L.G."/>
            <person name="Ni X.B."/>
            <person name="Tian J.H."/>
            <person name="Sheng Y."/>
            <person name="Liu T."/>
            <person name="Pan Y.S."/>
            <person name="Xia L.Y."/>
            <person name="Li J."/>
            <person name="Zhao F."/>
            <person name="Cao W.C."/>
        </authorList>
    </citation>
    <scope>NUCLEOTIDE SEQUENCE</scope>
    <source>
        <strain evidence="5">Rsan-2018</strain>
    </source>
</reference>
<dbReference type="Proteomes" id="UP000821837">
    <property type="component" value="Unassembled WGS sequence"/>
</dbReference>
<keyword evidence="3" id="KW-0472">Membrane</keyword>
<dbReference type="GO" id="GO:0004222">
    <property type="term" value="F:metalloendopeptidase activity"/>
    <property type="evidence" value="ECO:0007669"/>
    <property type="project" value="InterPro"/>
</dbReference>
<feature type="domain" description="Peptidase M13 N-terminal" evidence="4">
    <location>
        <begin position="163"/>
        <end position="499"/>
    </location>
</feature>
<evidence type="ECO:0000259" key="4">
    <source>
        <dbReference type="Pfam" id="PF05649"/>
    </source>
</evidence>
<dbReference type="GO" id="GO:0016485">
    <property type="term" value="P:protein processing"/>
    <property type="evidence" value="ECO:0007669"/>
    <property type="project" value="TreeGrafter"/>
</dbReference>
<evidence type="ECO:0000256" key="2">
    <source>
        <dbReference type="SAM" id="MobiDB-lite"/>
    </source>
</evidence>
<dbReference type="Gene3D" id="1.10.1380.10">
    <property type="entry name" value="Neutral endopeptidase , domain2"/>
    <property type="match status" value="1"/>
</dbReference>
<feature type="transmembrane region" description="Helical" evidence="3">
    <location>
        <begin position="111"/>
        <end position="132"/>
    </location>
</feature>